<feature type="region of interest" description="Disordered" evidence="1">
    <location>
        <begin position="100"/>
        <end position="131"/>
    </location>
</feature>
<comment type="caution">
    <text evidence="3">The sequence shown here is derived from an EMBL/GenBank/DDBJ whole genome shotgun (WGS) entry which is preliminary data.</text>
</comment>
<proteinExistence type="predicted"/>
<dbReference type="Proteomes" id="UP000696280">
    <property type="component" value="Unassembled WGS sequence"/>
</dbReference>
<feature type="compositionally biased region" description="Polar residues" evidence="1">
    <location>
        <begin position="104"/>
        <end position="113"/>
    </location>
</feature>
<gene>
    <name evidence="3" type="ORF">HYFRA_00005541</name>
</gene>
<feature type="domain" description="DUF6594" evidence="2">
    <location>
        <begin position="158"/>
        <end position="266"/>
    </location>
</feature>
<dbReference type="OrthoDB" id="3533814at2759"/>
<dbReference type="Pfam" id="PF20237">
    <property type="entry name" value="DUF6594"/>
    <property type="match status" value="1"/>
</dbReference>
<sequence>MEKVANMFAPMKFGMAPASCLSLPTYNVVDPAANPEFAKKGKSVVKTDINMKRLSTSKSGQSSKVASAPEDTVAYGRASGAMISEEIDIAIESIGQLDEIDSSAPVSPNDTPIGSSDDGGSSAGKKKSKVVTQKQTYDEKYGYNKLIKRNVESHPLGFPMLSAFQNSGDSVAIFRRFGDTHVRLLLHLEVEITSLEEQLASSDRADSEDTSMRYRIRNEWKEGWDRSKKDLIDKLTTTLLQYGNQSARYTTSNLQRPTYFQAEAYNAVQMRYCSKIANCDPCLLHSLGTSKASSTGFGRGNLLIRGNITLPFTKKTLYVL</sequence>
<dbReference type="EMBL" id="CAJVRL010000044">
    <property type="protein sequence ID" value="CAG8951740.1"/>
    <property type="molecule type" value="Genomic_DNA"/>
</dbReference>
<evidence type="ECO:0000313" key="3">
    <source>
        <dbReference type="EMBL" id="CAG8951740.1"/>
    </source>
</evidence>
<protein>
    <recommendedName>
        <fullName evidence="2">DUF6594 domain-containing protein</fullName>
    </recommendedName>
</protein>
<dbReference type="PANTHER" id="PTHR34502">
    <property type="entry name" value="DUF6594 DOMAIN-CONTAINING PROTEIN-RELATED"/>
    <property type="match status" value="1"/>
</dbReference>
<evidence type="ECO:0000256" key="1">
    <source>
        <dbReference type="SAM" id="MobiDB-lite"/>
    </source>
</evidence>
<reference evidence="3" key="1">
    <citation type="submission" date="2021-07" db="EMBL/GenBank/DDBJ databases">
        <authorList>
            <person name="Durling M."/>
        </authorList>
    </citation>
    <scope>NUCLEOTIDE SEQUENCE</scope>
</reference>
<keyword evidence="4" id="KW-1185">Reference proteome</keyword>
<dbReference type="PANTHER" id="PTHR34502:SF5">
    <property type="entry name" value="DUF6594 DOMAIN-CONTAINING PROTEIN"/>
    <property type="match status" value="1"/>
</dbReference>
<evidence type="ECO:0000313" key="4">
    <source>
        <dbReference type="Proteomes" id="UP000696280"/>
    </source>
</evidence>
<evidence type="ECO:0000259" key="2">
    <source>
        <dbReference type="Pfam" id="PF20237"/>
    </source>
</evidence>
<accession>A0A9N9PQ64</accession>
<organism evidence="3 4">
    <name type="scientific">Hymenoscyphus fraxineus</name>
    <dbReference type="NCBI Taxonomy" id="746836"/>
    <lineage>
        <taxon>Eukaryota</taxon>
        <taxon>Fungi</taxon>
        <taxon>Dikarya</taxon>
        <taxon>Ascomycota</taxon>
        <taxon>Pezizomycotina</taxon>
        <taxon>Leotiomycetes</taxon>
        <taxon>Helotiales</taxon>
        <taxon>Helotiaceae</taxon>
        <taxon>Hymenoscyphus</taxon>
    </lineage>
</organism>
<dbReference type="AlphaFoldDB" id="A0A9N9PQ64"/>
<name>A0A9N9PQ64_9HELO</name>
<dbReference type="InterPro" id="IPR046529">
    <property type="entry name" value="DUF6594"/>
</dbReference>